<protein>
    <submittedName>
        <fullName evidence="2">Uncharacterized protein</fullName>
    </submittedName>
</protein>
<reference evidence="2 3" key="1">
    <citation type="submission" date="2017-03" db="EMBL/GenBank/DDBJ databases">
        <title>Lifting the veil on microbial sulfur biogeochemistry in mining wastewaters.</title>
        <authorList>
            <person name="Kantor R.S."/>
            <person name="Colenbrander Nelson T."/>
            <person name="Marshall S."/>
            <person name="Bennett D."/>
            <person name="Apte S."/>
            <person name="Camacho D."/>
            <person name="Thomas B.C."/>
            <person name="Warren L.A."/>
            <person name="Banfield J.F."/>
        </authorList>
    </citation>
    <scope>NUCLEOTIDE SEQUENCE [LARGE SCALE GENOMIC DNA]</scope>
    <source>
        <strain evidence="2">32-68-21</strain>
    </source>
</reference>
<dbReference type="PANTHER" id="PTHR35983">
    <property type="entry name" value="UPF0166 PROTEIN TM_0021"/>
    <property type="match status" value="1"/>
</dbReference>
<dbReference type="Pfam" id="PF02641">
    <property type="entry name" value="DUF190"/>
    <property type="match status" value="1"/>
</dbReference>
<dbReference type="InterPro" id="IPR003793">
    <property type="entry name" value="UPF0166"/>
</dbReference>
<dbReference type="InterPro" id="IPR011322">
    <property type="entry name" value="N-reg_PII-like_a/b"/>
</dbReference>
<evidence type="ECO:0000256" key="1">
    <source>
        <dbReference type="ARBA" id="ARBA00010554"/>
    </source>
</evidence>
<dbReference type="InterPro" id="IPR015867">
    <property type="entry name" value="N-reg_PII/ATP_PRibTrfase_C"/>
</dbReference>
<evidence type="ECO:0000313" key="2">
    <source>
        <dbReference type="EMBL" id="OYX58629.1"/>
    </source>
</evidence>
<name>A0A258HPB6_9CAUL</name>
<dbReference type="SUPFAM" id="SSF54913">
    <property type="entry name" value="GlnB-like"/>
    <property type="match status" value="1"/>
</dbReference>
<dbReference type="AlphaFoldDB" id="A0A258HPB6"/>
<dbReference type="Gene3D" id="3.30.70.120">
    <property type="match status" value="1"/>
</dbReference>
<accession>A0A258HPB6</accession>
<gene>
    <name evidence="2" type="ORF">B7Y86_02800</name>
</gene>
<dbReference type="EMBL" id="NCEQ01000002">
    <property type="protein sequence ID" value="OYX58629.1"/>
    <property type="molecule type" value="Genomic_DNA"/>
</dbReference>
<dbReference type="Proteomes" id="UP000216147">
    <property type="component" value="Unassembled WGS sequence"/>
</dbReference>
<comment type="caution">
    <text evidence="2">The sequence shown here is derived from an EMBL/GenBank/DDBJ whole genome shotgun (WGS) entry which is preliminary data.</text>
</comment>
<proteinExistence type="inferred from homology"/>
<comment type="similarity">
    <text evidence="1">Belongs to the UPF0166 family.</text>
</comment>
<evidence type="ECO:0000313" key="3">
    <source>
        <dbReference type="Proteomes" id="UP000216147"/>
    </source>
</evidence>
<dbReference type="PANTHER" id="PTHR35983:SF1">
    <property type="entry name" value="UPF0166 PROTEIN TM_0021"/>
    <property type="match status" value="1"/>
</dbReference>
<organism evidence="2 3">
    <name type="scientific">Brevundimonas subvibrioides</name>
    <dbReference type="NCBI Taxonomy" id="74313"/>
    <lineage>
        <taxon>Bacteria</taxon>
        <taxon>Pseudomonadati</taxon>
        <taxon>Pseudomonadota</taxon>
        <taxon>Alphaproteobacteria</taxon>
        <taxon>Caulobacterales</taxon>
        <taxon>Caulobacteraceae</taxon>
        <taxon>Brevundimonas</taxon>
    </lineage>
</organism>
<sequence length="111" mass="12396">MPDPIKLMRLYTDEAAYFGDRKVFEIVTERARSAGVAGATVLRALVGFGHTPHLHRRHLLDDDQALIIELLDQESRLRAFLETLSDLEHLGPVTLEAVEVLRWPGAAVEPA</sequence>